<gene>
    <name evidence="3" type="ORF">EJB05_43046</name>
</gene>
<feature type="compositionally biased region" description="Polar residues" evidence="1">
    <location>
        <begin position="439"/>
        <end position="450"/>
    </location>
</feature>
<feature type="region of interest" description="Disordered" evidence="1">
    <location>
        <begin position="113"/>
        <end position="176"/>
    </location>
</feature>
<comment type="caution">
    <text evidence="3">The sequence shown here is derived from an EMBL/GenBank/DDBJ whole genome shotgun (WGS) entry which is preliminary data.</text>
</comment>
<accession>A0A5J9TDU9</accession>
<proteinExistence type="predicted"/>
<reference evidence="3 4" key="1">
    <citation type="journal article" date="2019" name="Sci. Rep.">
        <title>A high-quality genome of Eragrostis curvula grass provides insights into Poaceae evolution and supports new strategies to enhance forage quality.</title>
        <authorList>
            <person name="Carballo J."/>
            <person name="Santos B.A.C.M."/>
            <person name="Zappacosta D."/>
            <person name="Garbus I."/>
            <person name="Selva J.P."/>
            <person name="Gallo C.A."/>
            <person name="Diaz A."/>
            <person name="Albertini E."/>
            <person name="Caccamo M."/>
            <person name="Echenique V."/>
        </authorList>
    </citation>
    <scope>NUCLEOTIDE SEQUENCE [LARGE SCALE GENOMIC DNA]</scope>
    <source>
        <strain evidence="4">cv. Victoria</strain>
        <tissue evidence="3">Leaf</tissue>
    </source>
</reference>
<dbReference type="OrthoDB" id="434647at2759"/>
<feature type="region of interest" description="Disordered" evidence="1">
    <location>
        <begin position="1"/>
        <end position="30"/>
    </location>
</feature>
<protein>
    <recommendedName>
        <fullName evidence="2">C2H2-type domain-containing protein</fullName>
    </recommendedName>
</protein>
<feature type="compositionally biased region" description="Basic and acidic residues" evidence="1">
    <location>
        <begin position="209"/>
        <end position="231"/>
    </location>
</feature>
<dbReference type="SMART" id="SM00355">
    <property type="entry name" value="ZnF_C2H2"/>
    <property type="match status" value="3"/>
</dbReference>
<feature type="region of interest" description="Disordered" evidence="1">
    <location>
        <begin position="439"/>
        <end position="477"/>
    </location>
</feature>
<sequence length="652" mass="71238">MEVAGDSNESRPRRFPDPLPPPQGNINPAAQRREELLWELHKERIRQDILLRELAETERAMAARFGHAGHWSMQASPPSQDYWHQRRPQWLPPWDEAAPRPPLAVTEHPPCPYGIPAAARPPPLYPHVERLPQPPRPADDGEQQQEGESSGSTERPILSGGVDGCQSPRNGTLPEGALVPEAANAGAVTMLSASCAEEVTPGDRVGAGGEHKLDVEDGHGVQPLHESREQSSEQMTAEFTMKDRRDELVARLCQDNLAGQENGTSYEQKQTGFREPTPQAEETSAGVKKMLTAANSPVGGEPKNDAEDGLGVQPLHESGEQSSEQMTVEFTMKDCRDELVARLCQDSQAGQENRTSDEQKQTGFRESTPQAEETSTGVKRMLTAATSPVGREPKDDVEGGHGVQPLYGCGEQSNEQRAAESTVKDWRDEFLAQLFQHSPTCQENGTSGEQKQIGFREPTSQAESGMKRKLTAATSPVAKKQKPLGQWSCDLCQVSTTGPRNLVEHWAGKMHVSKLQARMKTSEEATRPTPEPPASRRNASVAENGGGGGNAARPAEDEDRAPASSSSKWTCNICDAKCSSASTLQEHLGGRRHRVKTEAILAKFKCCYSRKDAEPGKNTYCCNVCDAHCNSDTMLASHLVGRRHRETLLGRD</sequence>
<dbReference type="PANTHER" id="PTHR47487:SF11">
    <property type="entry name" value="OS09G0421800 PROTEIN"/>
    <property type="match status" value="1"/>
</dbReference>
<dbReference type="AlphaFoldDB" id="A0A5J9TDU9"/>
<keyword evidence="4" id="KW-1185">Reference proteome</keyword>
<dbReference type="Proteomes" id="UP000324897">
    <property type="component" value="Chromosome 3"/>
</dbReference>
<dbReference type="Gene3D" id="3.30.160.60">
    <property type="entry name" value="Classic Zinc Finger"/>
    <property type="match status" value="3"/>
</dbReference>
<feature type="compositionally biased region" description="Polar residues" evidence="1">
    <location>
        <begin position="361"/>
        <end position="377"/>
    </location>
</feature>
<dbReference type="SMART" id="SM00451">
    <property type="entry name" value="ZnF_U1"/>
    <property type="match status" value="3"/>
</dbReference>
<feature type="compositionally biased region" description="Polar residues" evidence="1">
    <location>
        <begin position="257"/>
        <end position="271"/>
    </location>
</feature>
<feature type="domain" description="C2H2-type" evidence="2">
    <location>
        <begin position="571"/>
        <end position="593"/>
    </location>
</feature>
<dbReference type="InterPro" id="IPR003604">
    <property type="entry name" value="Matrin/U1-like-C_Znf_C2H2"/>
</dbReference>
<dbReference type="Gramene" id="TVU09563">
    <property type="protein sequence ID" value="TVU09563"/>
    <property type="gene ID" value="EJB05_43046"/>
</dbReference>
<feature type="compositionally biased region" description="Pro residues" evidence="1">
    <location>
        <begin position="113"/>
        <end position="125"/>
    </location>
</feature>
<dbReference type="Pfam" id="PF12874">
    <property type="entry name" value="zf-met"/>
    <property type="match status" value="3"/>
</dbReference>
<dbReference type="InterPro" id="IPR013087">
    <property type="entry name" value="Znf_C2H2_type"/>
</dbReference>
<evidence type="ECO:0000313" key="3">
    <source>
        <dbReference type="EMBL" id="TVU09563.1"/>
    </source>
</evidence>
<feature type="region of interest" description="Disordered" evidence="1">
    <location>
        <begin position="514"/>
        <end position="567"/>
    </location>
</feature>
<dbReference type="PANTHER" id="PTHR47487">
    <property type="entry name" value="OS06G0651300 PROTEIN-RELATED"/>
    <property type="match status" value="1"/>
</dbReference>
<feature type="region of interest" description="Disordered" evidence="1">
    <location>
        <begin position="346"/>
        <end position="422"/>
    </location>
</feature>
<dbReference type="SUPFAM" id="SSF57667">
    <property type="entry name" value="beta-beta-alpha zinc fingers"/>
    <property type="match status" value="3"/>
</dbReference>
<dbReference type="GO" id="GO:0008270">
    <property type="term" value="F:zinc ion binding"/>
    <property type="evidence" value="ECO:0007669"/>
    <property type="project" value="InterPro"/>
</dbReference>
<dbReference type="PROSITE" id="PS00028">
    <property type="entry name" value="ZINC_FINGER_C2H2_1"/>
    <property type="match status" value="1"/>
</dbReference>
<name>A0A5J9TDU9_9POAL</name>
<evidence type="ECO:0000313" key="4">
    <source>
        <dbReference type="Proteomes" id="UP000324897"/>
    </source>
</evidence>
<evidence type="ECO:0000256" key="1">
    <source>
        <dbReference type="SAM" id="MobiDB-lite"/>
    </source>
</evidence>
<organism evidence="3 4">
    <name type="scientific">Eragrostis curvula</name>
    <name type="common">weeping love grass</name>
    <dbReference type="NCBI Taxonomy" id="38414"/>
    <lineage>
        <taxon>Eukaryota</taxon>
        <taxon>Viridiplantae</taxon>
        <taxon>Streptophyta</taxon>
        <taxon>Embryophyta</taxon>
        <taxon>Tracheophyta</taxon>
        <taxon>Spermatophyta</taxon>
        <taxon>Magnoliopsida</taxon>
        <taxon>Liliopsida</taxon>
        <taxon>Poales</taxon>
        <taxon>Poaceae</taxon>
        <taxon>PACMAD clade</taxon>
        <taxon>Chloridoideae</taxon>
        <taxon>Eragrostideae</taxon>
        <taxon>Eragrostidinae</taxon>
        <taxon>Eragrostis</taxon>
    </lineage>
</organism>
<feature type="region of interest" description="Disordered" evidence="1">
    <location>
        <begin position="255"/>
        <end position="326"/>
    </location>
</feature>
<dbReference type="EMBL" id="RWGY01000039">
    <property type="protein sequence ID" value="TVU09563.1"/>
    <property type="molecule type" value="Genomic_DNA"/>
</dbReference>
<dbReference type="InterPro" id="IPR036236">
    <property type="entry name" value="Znf_C2H2_sf"/>
</dbReference>
<dbReference type="GO" id="GO:0003676">
    <property type="term" value="F:nucleic acid binding"/>
    <property type="evidence" value="ECO:0007669"/>
    <property type="project" value="InterPro"/>
</dbReference>
<evidence type="ECO:0000259" key="2">
    <source>
        <dbReference type="PROSITE" id="PS00028"/>
    </source>
</evidence>
<feature type="region of interest" description="Disordered" evidence="1">
    <location>
        <begin position="199"/>
        <end position="235"/>
    </location>
</feature>